<keyword evidence="3" id="KW-1185">Reference proteome</keyword>
<evidence type="ECO:0000313" key="3">
    <source>
        <dbReference type="Proteomes" id="UP000813463"/>
    </source>
</evidence>
<dbReference type="InterPro" id="IPR005135">
    <property type="entry name" value="Endo/exonuclease/phosphatase"/>
</dbReference>
<dbReference type="InterPro" id="IPR043502">
    <property type="entry name" value="DNA/RNA_pol_sf"/>
</dbReference>
<evidence type="ECO:0000259" key="1">
    <source>
        <dbReference type="Pfam" id="PF00078"/>
    </source>
</evidence>
<dbReference type="InterPro" id="IPR052343">
    <property type="entry name" value="Retrotransposon-Effector_Assoc"/>
</dbReference>
<dbReference type="SUPFAM" id="SSF56219">
    <property type="entry name" value="DNase I-like"/>
    <property type="match status" value="1"/>
</dbReference>
<evidence type="ECO:0000313" key="4">
    <source>
        <dbReference type="RefSeq" id="XP_056688014.1"/>
    </source>
</evidence>
<dbReference type="GeneID" id="130463021"/>
<dbReference type="SUPFAM" id="SSF56672">
    <property type="entry name" value="DNA/RNA polymerases"/>
    <property type="match status" value="1"/>
</dbReference>
<protein>
    <recommendedName>
        <fullName evidence="5">Reverse transcriptase domain-containing protein</fullName>
    </recommendedName>
</protein>
<reference evidence="4" key="2">
    <citation type="submission" date="2025-08" db="UniProtKB">
        <authorList>
            <consortium name="RefSeq"/>
        </authorList>
    </citation>
    <scope>IDENTIFICATION</scope>
    <source>
        <tissue evidence="4">Leaf</tissue>
    </source>
</reference>
<dbReference type="CDD" id="cd01650">
    <property type="entry name" value="RT_nLTR_like"/>
    <property type="match status" value="1"/>
</dbReference>
<reference evidence="3" key="1">
    <citation type="journal article" date="2021" name="Nat. Commun.">
        <title>Genomic analyses provide insights into spinach domestication and the genetic basis of agronomic traits.</title>
        <authorList>
            <person name="Cai X."/>
            <person name="Sun X."/>
            <person name="Xu C."/>
            <person name="Sun H."/>
            <person name="Wang X."/>
            <person name="Ge C."/>
            <person name="Zhang Z."/>
            <person name="Wang Q."/>
            <person name="Fei Z."/>
            <person name="Jiao C."/>
            <person name="Wang Q."/>
        </authorList>
    </citation>
    <scope>NUCLEOTIDE SEQUENCE [LARGE SCALE GENOMIC DNA]</scope>
    <source>
        <strain evidence="3">cv. Varoflay</strain>
    </source>
</reference>
<feature type="domain" description="Endonuclease/exonuclease/phosphatase" evidence="2">
    <location>
        <begin position="4"/>
        <end position="152"/>
    </location>
</feature>
<dbReference type="InterPro" id="IPR036691">
    <property type="entry name" value="Endo/exonu/phosph_ase_sf"/>
</dbReference>
<proteinExistence type="predicted"/>
<evidence type="ECO:0000259" key="2">
    <source>
        <dbReference type="Pfam" id="PF03372"/>
    </source>
</evidence>
<dbReference type="PANTHER" id="PTHR46890">
    <property type="entry name" value="NON-LTR RETROLELEMENT REVERSE TRANSCRIPTASE-LIKE PROTEIN-RELATED"/>
    <property type="match status" value="1"/>
</dbReference>
<gene>
    <name evidence="4" type="primary">LOC130463021</name>
</gene>
<dbReference type="PANTHER" id="PTHR46890:SF48">
    <property type="entry name" value="RNA-DIRECTED DNA POLYMERASE"/>
    <property type="match status" value="1"/>
</dbReference>
<sequence length="540" mass="61310">MIICSWNVRGINAPSKVVEVRRFLQKNKVDVVALVETRVREINVKKIQNKLGGEWKWEMNYSYSPKGRIWVGWRHSLITYQMVNKSDQFIHGVICTKIGLTSAEIIVVYGLHTIEHRKPLWVDLVNTAGTVSKAWLLMGDFNSVLYSGDRINGNQVQDSKTRDFERCIDAAGCANWHTVFDDAVVDYLNPGLSGHSHLVLTCKMEIHSKDRPFRFFNYMADHPSFSQVVQDGWKVNIKGTTMYQVQVAASPTDTDLQVNEKRQTELLKKFMGIQESAYRQKSRIQWLKTEEIHKEICVFYKELVGSAADNLVGIDLDIVRRGNQLTVDAAQGLVVPVTNDEIDVALAGKNIHKAPGLDGFNSFFFKKAWETVKVDIYAAVKEFFDTGKLLRQINNTSVTLIPKVQNAISVKDFRPVACCSIVYKLISKILTSRMQAVIGDVIRNSQSGFIPGRNISDNILLASELVKCYCRKYISPRCMIKVDLKKAYDSIEWPFLKQMLQELGFPGKFVHWIMQCLYSVSYSILLNGAPTSPIHAKKKV</sequence>
<organism evidence="3 4">
    <name type="scientific">Spinacia oleracea</name>
    <name type="common">Spinach</name>
    <dbReference type="NCBI Taxonomy" id="3562"/>
    <lineage>
        <taxon>Eukaryota</taxon>
        <taxon>Viridiplantae</taxon>
        <taxon>Streptophyta</taxon>
        <taxon>Embryophyta</taxon>
        <taxon>Tracheophyta</taxon>
        <taxon>Spermatophyta</taxon>
        <taxon>Magnoliopsida</taxon>
        <taxon>eudicotyledons</taxon>
        <taxon>Gunneridae</taxon>
        <taxon>Pentapetalae</taxon>
        <taxon>Caryophyllales</taxon>
        <taxon>Chenopodiaceae</taxon>
        <taxon>Chenopodioideae</taxon>
        <taxon>Anserineae</taxon>
        <taxon>Spinacia</taxon>
    </lineage>
</organism>
<name>A0ABM3QXC7_SPIOL</name>
<dbReference type="Proteomes" id="UP000813463">
    <property type="component" value="Chromosome 6"/>
</dbReference>
<evidence type="ECO:0008006" key="5">
    <source>
        <dbReference type="Google" id="ProtNLM"/>
    </source>
</evidence>
<accession>A0ABM3QXC7</accession>
<dbReference type="InterPro" id="IPR000477">
    <property type="entry name" value="RT_dom"/>
</dbReference>
<dbReference type="Pfam" id="PF00078">
    <property type="entry name" value="RVT_1"/>
    <property type="match status" value="1"/>
</dbReference>
<dbReference type="Gene3D" id="3.60.10.10">
    <property type="entry name" value="Endonuclease/exonuclease/phosphatase"/>
    <property type="match status" value="1"/>
</dbReference>
<dbReference type="RefSeq" id="XP_056688014.1">
    <property type="nucleotide sequence ID" value="XM_056832036.1"/>
</dbReference>
<feature type="domain" description="Reverse transcriptase" evidence="1">
    <location>
        <begin position="401"/>
        <end position="524"/>
    </location>
</feature>
<dbReference type="Pfam" id="PF03372">
    <property type="entry name" value="Exo_endo_phos"/>
    <property type="match status" value="1"/>
</dbReference>